<dbReference type="RefSeq" id="WP_134021479.1">
    <property type="nucleotide sequence ID" value="NZ_SOEC01000035.1"/>
</dbReference>
<comment type="caution">
    <text evidence="1">The sequence shown here is derived from an EMBL/GenBank/DDBJ whole genome shotgun (WGS) entry which is preliminary data.</text>
</comment>
<sequence length="98" mass="11190">MDVISTINIEARLWYRRSYGECRHSVIITTDAGHTLTAKYLWDGKWDTTAALIIQALGWLPPRPQTPLGVPYGLSRWARENGVTLVAKARRVPRRMDL</sequence>
<organism evidence="1 2">
    <name type="scientific">Modicisalibacter xianhensis</name>
    <dbReference type="NCBI Taxonomy" id="442341"/>
    <lineage>
        <taxon>Bacteria</taxon>
        <taxon>Pseudomonadati</taxon>
        <taxon>Pseudomonadota</taxon>
        <taxon>Gammaproteobacteria</taxon>
        <taxon>Oceanospirillales</taxon>
        <taxon>Halomonadaceae</taxon>
        <taxon>Modicisalibacter</taxon>
    </lineage>
</organism>
<evidence type="ECO:0000313" key="1">
    <source>
        <dbReference type="EMBL" id="TDX21600.1"/>
    </source>
</evidence>
<accession>A0A4R8F7Q8</accession>
<protein>
    <submittedName>
        <fullName evidence="1">Uncharacterized protein</fullName>
    </submittedName>
</protein>
<evidence type="ECO:0000313" key="2">
    <source>
        <dbReference type="Proteomes" id="UP000294489"/>
    </source>
</evidence>
<dbReference type="Proteomes" id="UP000294489">
    <property type="component" value="Unassembled WGS sequence"/>
</dbReference>
<gene>
    <name evidence="1" type="ORF">DFO67_13510</name>
</gene>
<proteinExistence type="predicted"/>
<reference evidence="1 2" key="1">
    <citation type="submission" date="2019-03" db="EMBL/GenBank/DDBJ databases">
        <title>Freshwater and sediment microbial communities from various areas in North America, analyzing microbe dynamics in response to fracking.</title>
        <authorList>
            <person name="Lamendella R."/>
        </authorList>
    </citation>
    <scope>NUCLEOTIDE SEQUENCE [LARGE SCALE GENOMIC DNA]</scope>
    <source>
        <strain evidence="1 2">6_TX</strain>
    </source>
</reference>
<name>A0A4R8F7Q8_9GAMM</name>
<dbReference type="AlphaFoldDB" id="A0A4R8F7Q8"/>
<dbReference type="EMBL" id="SOEC01000035">
    <property type="protein sequence ID" value="TDX21600.1"/>
    <property type="molecule type" value="Genomic_DNA"/>
</dbReference>